<evidence type="ECO:0000313" key="3">
    <source>
        <dbReference type="Proteomes" id="UP000002012"/>
    </source>
</evidence>
<keyword evidence="1" id="KW-0812">Transmembrane</keyword>
<dbReference type="Proteomes" id="UP000002012">
    <property type="component" value="Chromosome"/>
</dbReference>
<accession>D4H879</accession>
<protein>
    <submittedName>
        <fullName evidence="2">Uncharacterized protein</fullName>
    </submittedName>
</protein>
<evidence type="ECO:0000313" key="2">
    <source>
        <dbReference type="EMBL" id="ADD68228.1"/>
    </source>
</evidence>
<sequence length="54" mass="5642">MTIVGFIFALIGAQMLLELYAGKIASYFITALIAFAVTAVVSVLAAKKAGSGRY</sequence>
<dbReference type="RefSeq" id="WP_013010748.1">
    <property type="nucleotide sequence ID" value="NC_013943.1"/>
</dbReference>
<name>D4H879_DENA2</name>
<keyword evidence="1" id="KW-0472">Membrane</keyword>
<dbReference type="PaxDb" id="522772-Dacet_1458"/>
<dbReference type="KEGG" id="dap:Dacet_1458"/>
<keyword evidence="3" id="KW-1185">Reference proteome</keyword>
<feature type="transmembrane region" description="Helical" evidence="1">
    <location>
        <begin position="25"/>
        <end position="46"/>
    </location>
</feature>
<dbReference type="AlphaFoldDB" id="D4H879"/>
<dbReference type="EMBL" id="CP001968">
    <property type="protein sequence ID" value="ADD68228.1"/>
    <property type="molecule type" value="Genomic_DNA"/>
</dbReference>
<dbReference type="HOGENOM" id="CLU_3042651_0_0_0"/>
<dbReference type="InParanoid" id="D4H879"/>
<keyword evidence="1" id="KW-1133">Transmembrane helix</keyword>
<organism evidence="2 3">
    <name type="scientific">Denitrovibrio acetiphilus (strain DSM 12809 / NBRC 114555 / N2460)</name>
    <dbReference type="NCBI Taxonomy" id="522772"/>
    <lineage>
        <taxon>Bacteria</taxon>
        <taxon>Pseudomonadati</taxon>
        <taxon>Deferribacterota</taxon>
        <taxon>Deferribacteres</taxon>
        <taxon>Deferribacterales</taxon>
        <taxon>Geovibrionaceae</taxon>
        <taxon>Denitrovibrio</taxon>
    </lineage>
</organism>
<proteinExistence type="predicted"/>
<gene>
    <name evidence="2" type="ordered locus">Dacet_1458</name>
</gene>
<evidence type="ECO:0000256" key="1">
    <source>
        <dbReference type="SAM" id="Phobius"/>
    </source>
</evidence>
<reference evidence="2 3" key="1">
    <citation type="journal article" date="2010" name="Stand. Genomic Sci.">
        <title>Complete genome sequence of Denitrovibrio acetiphilus type strain (N2460).</title>
        <authorList>
            <person name="Kiss H."/>
            <person name="Lang E."/>
            <person name="Lapidus A."/>
            <person name="Copeland A."/>
            <person name="Nolan M."/>
            <person name="Glavina Del Rio T."/>
            <person name="Chen F."/>
            <person name="Lucas S."/>
            <person name="Tice H."/>
            <person name="Cheng J.F."/>
            <person name="Han C."/>
            <person name="Goodwin L."/>
            <person name="Pitluck S."/>
            <person name="Liolios K."/>
            <person name="Pati A."/>
            <person name="Ivanova N."/>
            <person name="Mavromatis K."/>
            <person name="Chen A."/>
            <person name="Palaniappan K."/>
            <person name="Land M."/>
            <person name="Hauser L."/>
            <person name="Chang Y.J."/>
            <person name="Jeffries C.D."/>
            <person name="Detter J.C."/>
            <person name="Brettin T."/>
            <person name="Spring S."/>
            <person name="Rohde M."/>
            <person name="Goker M."/>
            <person name="Woyke T."/>
            <person name="Bristow J."/>
            <person name="Eisen J.A."/>
            <person name="Markowitz V."/>
            <person name="Hugenholtz P."/>
            <person name="Kyrpides N.C."/>
            <person name="Klenk H.P."/>
        </authorList>
    </citation>
    <scope>NUCLEOTIDE SEQUENCE [LARGE SCALE GENOMIC DNA]</scope>
    <source>
        <strain evidence="3">DSM 12809 / NBRC 114555 / N2460</strain>
    </source>
</reference>
<dbReference type="STRING" id="522772.Dacet_1458"/>